<dbReference type="GO" id="GO:0005509">
    <property type="term" value="F:calcium ion binding"/>
    <property type="evidence" value="ECO:0007669"/>
    <property type="project" value="InterPro"/>
</dbReference>
<evidence type="ECO:0000313" key="5">
    <source>
        <dbReference type="EMBL" id="CAE0496970.1"/>
    </source>
</evidence>
<accession>A0A6S8K699</accession>
<evidence type="ECO:0000313" key="3">
    <source>
        <dbReference type="EMBL" id="CAE0496967.1"/>
    </source>
</evidence>
<dbReference type="EMBL" id="HBIP01020283">
    <property type="protein sequence ID" value="CAE0496970.1"/>
    <property type="molecule type" value="Transcribed_RNA"/>
</dbReference>
<dbReference type="EMBL" id="HBIP01020280">
    <property type="protein sequence ID" value="CAE0496967.1"/>
    <property type="molecule type" value="Transcribed_RNA"/>
</dbReference>
<reference evidence="5" key="1">
    <citation type="submission" date="2021-01" db="EMBL/GenBank/DDBJ databases">
        <authorList>
            <person name="Corre E."/>
            <person name="Pelletier E."/>
            <person name="Niang G."/>
            <person name="Scheremetjew M."/>
            <person name="Finn R."/>
            <person name="Kale V."/>
            <person name="Holt S."/>
            <person name="Cochrane G."/>
            <person name="Meng A."/>
            <person name="Brown T."/>
            <person name="Cohen L."/>
        </authorList>
    </citation>
    <scope>NUCLEOTIDE SEQUENCE</scope>
    <source>
        <strain evidence="5">CCMP1320</strain>
    </source>
</reference>
<feature type="compositionally biased region" description="Polar residues" evidence="1">
    <location>
        <begin position="7"/>
        <end position="20"/>
    </location>
</feature>
<dbReference type="InterPro" id="IPR002048">
    <property type="entry name" value="EF_hand_dom"/>
</dbReference>
<feature type="domain" description="EF-hand" evidence="2">
    <location>
        <begin position="167"/>
        <end position="202"/>
    </location>
</feature>
<gene>
    <name evidence="3" type="ORF">DTER00134_LOCUS12040</name>
    <name evidence="4" type="ORF">DTER00134_LOCUS12042</name>
    <name evidence="5" type="ORF">DTER00134_LOCUS12043</name>
</gene>
<dbReference type="SUPFAM" id="SSF47473">
    <property type="entry name" value="EF-hand"/>
    <property type="match status" value="1"/>
</dbReference>
<sequence length="262" mass="29021">MAILGKVNTTSHPTRSSAAATRNPPRIAWRVPRSGLRRAPRSTIVCCSAHGNVQQHDQEEAPQTRAMLCRALADLREHLDTPQGKGHKDAQKVVDWFEVKMQSPKRDMEFERAVGTLLAAGNVDNLLRVVATLKHTEERQIAGEPGPWERQAPSEGQGVGQSPNGHGRDAQLIELFNKLDTQKTGYLTLTAFFNGLEMLREHMTDEELENVGSSMDGQGRVSLEQFLAVVAMAEQDKGSRDAAFLHHLTHMKPSDSPVDKFM</sequence>
<feature type="region of interest" description="Disordered" evidence="1">
    <location>
        <begin position="1"/>
        <end position="24"/>
    </location>
</feature>
<dbReference type="InterPro" id="IPR011992">
    <property type="entry name" value="EF-hand-dom_pair"/>
</dbReference>
<name>A0A6S8K699_DUNTE</name>
<evidence type="ECO:0000313" key="4">
    <source>
        <dbReference type="EMBL" id="CAE0496969.1"/>
    </source>
</evidence>
<proteinExistence type="predicted"/>
<dbReference type="EMBL" id="HBIP01020282">
    <property type="protein sequence ID" value="CAE0496969.1"/>
    <property type="molecule type" value="Transcribed_RNA"/>
</dbReference>
<dbReference type="PROSITE" id="PS50222">
    <property type="entry name" value="EF_HAND_2"/>
    <property type="match status" value="1"/>
</dbReference>
<evidence type="ECO:0000256" key="1">
    <source>
        <dbReference type="SAM" id="MobiDB-lite"/>
    </source>
</evidence>
<organism evidence="5">
    <name type="scientific">Dunaliella tertiolecta</name>
    <name type="common">Green alga</name>
    <dbReference type="NCBI Taxonomy" id="3047"/>
    <lineage>
        <taxon>Eukaryota</taxon>
        <taxon>Viridiplantae</taxon>
        <taxon>Chlorophyta</taxon>
        <taxon>core chlorophytes</taxon>
        <taxon>Chlorophyceae</taxon>
        <taxon>CS clade</taxon>
        <taxon>Chlamydomonadales</taxon>
        <taxon>Dunaliellaceae</taxon>
        <taxon>Dunaliella</taxon>
    </lineage>
</organism>
<dbReference type="AlphaFoldDB" id="A0A6S8K699"/>
<evidence type="ECO:0000259" key="2">
    <source>
        <dbReference type="PROSITE" id="PS50222"/>
    </source>
</evidence>
<dbReference type="Gene3D" id="1.10.238.10">
    <property type="entry name" value="EF-hand"/>
    <property type="match status" value="1"/>
</dbReference>
<feature type="region of interest" description="Disordered" evidence="1">
    <location>
        <begin position="138"/>
        <end position="167"/>
    </location>
</feature>
<protein>
    <recommendedName>
        <fullName evidence="2">EF-hand domain-containing protein</fullName>
    </recommendedName>
</protein>